<dbReference type="AlphaFoldDB" id="F8PEU4"/>
<evidence type="ECO:0000313" key="3">
    <source>
        <dbReference type="Proteomes" id="UP000008063"/>
    </source>
</evidence>
<evidence type="ECO:0000256" key="1">
    <source>
        <dbReference type="SAM" id="Coils"/>
    </source>
</evidence>
<protein>
    <submittedName>
        <fullName evidence="2">Uncharacterized protein</fullName>
    </submittedName>
</protein>
<organism evidence="3">
    <name type="scientific">Serpula lacrymans var. lacrymans (strain S7.3)</name>
    <name type="common">Dry rot fungus</name>
    <dbReference type="NCBI Taxonomy" id="936435"/>
    <lineage>
        <taxon>Eukaryota</taxon>
        <taxon>Fungi</taxon>
        <taxon>Dikarya</taxon>
        <taxon>Basidiomycota</taxon>
        <taxon>Agaricomycotina</taxon>
        <taxon>Agaricomycetes</taxon>
        <taxon>Agaricomycetidae</taxon>
        <taxon>Boletales</taxon>
        <taxon>Coniophorineae</taxon>
        <taxon>Serpulaceae</taxon>
        <taxon>Serpula</taxon>
    </lineage>
</organism>
<dbReference type="Proteomes" id="UP000008063">
    <property type="component" value="Unassembled WGS sequence"/>
</dbReference>
<dbReference type="EMBL" id="GL945474">
    <property type="protein sequence ID" value="EGO04155.1"/>
    <property type="molecule type" value="Genomic_DNA"/>
</dbReference>
<keyword evidence="1" id="KW-0175">Coiled coil</keyword>
<proteinExistence type="predicted"/>
<keyword evidence="3" id="KW-1185">Reference proteome</keyword>
<accession>F8PEU4</accession>
<name>F8PEU4_SERL3</name>
<dbReference type="HOGENOM" id="CLU_1384906_0_0_1"/>
<dbReference type="InParanoid" id="F8PEU4"/>
<gene>
    <name evidence="2" type="ORF">SERLA73DRAFT_148787</name>
</gene>
<sequence length="197" mass="23405">MAWMQTHTFIMEAISISVHCRTFYTLCILILVEHFRGFTWIFFVFVDVSTDDYISTVECYLLTLDQYDDCCRELDETHSYFEDADAKVKAAKAHILKLEAQVAVLEKQAATLLHCSICLAFFDNKSAYINHKKKYTNDIETFNFKTSFQRITIQKEMIQKESTRELVEMTIILLKLWIKWWHQLTSLKFQIKHYNKT</sequence>
<reference evidence="3" key="1">
    <citation type="journal article" date="2011" name="Science">
        <title>The plant cell wall-decomposing machinery underlies the functional diversity of forest fungi.</title>
        <authorList>
            <person name="Eastwood D.C."/>
            <person name="Floudas D."/>
            <person name="Binder M."/>
            <person name="Majcherczyk A."/>
            <person name="Schneider P."/>
            <person name="Aerts A."/>
            <person name="Asiegbu F.O."/>
            <person name="Baker S.E."/>
            <person name="Barry K."/>
            <person name="Bendiksby M."/>
            <person name="Blumentritt M."/>
            <person name="Coutinho P.M."/>
            <person name="Cullen D."/>
            <person name="de Vries R.P."/>
            <person name="Gathman A."/>
            <person name="Goodell B."/>
            <person name="Henrissat B."/>
            <person name="Ihrmark K."/>
            <person name="Kauserud H."/>
            <person name="Kohler A."/>
            <person name="LaButti K."/>
            <person name="Lapidus A."/>
            <person name="Lavin J.L."/>
            <person name="Lee Y.-H."/>
            <person name="Lindquist E."/>
            <person name="Lilly W."/>
            <person name="Lucas S."/>
            <person name="Morin E."/>
            <person name="Murat C."/>
            <person name="Oguiza J.A."/>
            <person name="Park J."/>
            <person name="Pisabarro A.G."/>
            <person name="Riley R."/>
            <person name="Rosling A."/>
            <person name="Salamov A."/>
            <person name="Schmidt O."/>
            <person name="Schmutz J."/>
            <person name="Skrede I."/>
            <person name="Stenlid J."/>
            <person name="Wiebenga A."/>
            <person name="Xie X."/>
            <person name="Kuees U."/>
            <person name="Hibbett D.S."/>
            <person name="Hoffmeister D."/>
            <person name="Hoegberg N."/>
            <person name="Martin F."/>
            <person name="Grigoriev I.V."/>
            <person name="Watkinson S.C."/>
        </authorList>
    </citation>
    <scope>NUCLEOTIDE SEQUENCE [LARGE SCALE GENOMIC DNA]</scope>
    <source>
        <strain evidence="3">strain S7.3</strain>
    </source>
</reference>
<evidence type="ECO:0000313" key="2">
    <source>
        <dbReference type="EMBL" id="EGO04155.1"/>
    </source>
</evidence>
<feature type="coiled-coil region" evidence="1">
    <location>
        <begin position="81"/>
        <end position="108"/>
    </location>
</feature>